<evidence type="ECO:0000256" key="4">
    <source>
        <dbReference type="ARBA" id="ARBA00011881"/>
    </source>
</evidence>
<dbReference type="GO" id="GO:0009436">
    <property type="term" value="P:glyoxylate catabolic process"/>
    <property type="evidence" value="ECO:0000318"/>
    <property type="project" value="GO_Central"/>
</dbReference>
<keyword evidence="7" id="KW-0808">Transferase</keyword>
<organism evidence="11 12">
    <name type="scientific">Setaria italica</name>
    <name type="common">Foxtail millet</name>
    <name type="synonym">Panicum italicum</name>
    <dbReference type="NCBI Taxonomy" id="4555"/>
    <lineage>
        <taxon>Eukaryota</taxon>
        <taxon>Viridiplantae</taxon>
        <taxon>Streptophyta</taxon>
        <taxon>Embryophyta</taxon>
        <taxon>Tracheophyta</taxon>
        <taxon>Spermatophyta</taxon>
        <taxon>Magnoliopsida</taxon>
        <taxon>Liliopsida</taxon>
        <taxon>Poales</taxon>
        <taxon>Poaceae</taxon>
        <taxon>PACMAD clade</taxon>
        <taxon>Panicoideae</taxon>
        <taxon>Panicodae</taxon>
        <taxon>Paniceae</taxon>
        <taxon>Cenchrinae</taxon>
        <taxon>Setaria</taxon>
    </lineage>
</organism>
<dbReference type="Pfam" id="PF00202">
    <property type="entry name" value="Aminotran_3"/>
    <property type="match status" value="2"/>
</dbReference>
<dbReference type="PANTHER" id="PTHR45688">
    <property type="match status" value="1"/>
</dbReference>
<evidence type="ECO:0000256" key="6">
    <source>
        <dbReference type="ARBA" id="ARBA00022576"/>
    </source>
</evidence>
<comment type="subunit">
    <text evidence="4">Homotetramer.</text>
</comment>
<dbReference type="CDD" id="cd00610">
    <property type="entry name" value="OAT_like"/>
    <property type="match status" value="1"/>
</dbReference>
<dbReference type="FunCoup" id="K4A8Q7">
    <property type="interactions" value="1109"/>
</dbReference>
<dbReference type="GO" id="GO:0008453">
    <property type="term" value="F:alanine-glyoxylate transaminase activity"/>
    <property type="evidence" value="ECO:0000318"/>
    <property type="project" value="GO_Central"/>
</dbReference>
<dbReference type="PANTHER" id="PTHR45688:SF3">
    <property type="entry name" value="ALANINE--GLYOXYLATE AMINOTRANSFERASE 2, MITOCHONDRIAL"/>
    <property type="match status" value="1"/>
</dbReference>
<dbReference type="InterPro" id="IPR015422">
    <property type="entry name" value="PyrdxlP-dep_Trfase_small"/>
</dbReference>
<dbReference type="InterPro" id="IPR015421">
    <property type="entry name" value="PyrdxlP-dep_Trfase_major"/>
</dbReference>
<proteinExistence type="inferred from homology"/>
<comment type="subcellular location">
    <subcellularLocation>
        <location evidence="2">Mitochondrion</location>
    </subcellularLocation>
</comment>
<sequence>MAASLLRAAGRRRCPAEVLRRLVSSEAAPERAPSRTPPEMPPFDHQPRPYAGMGGAEIFEKRKAVLGPSLFHYYQKPLNIVEGKMQYLYDEHGKRYLDCFGGIVTVSCGHCHPDIVSAVVEQTKLLQHTTTIYLHHAIVEFAEALTSKMPGNLKVAYFVNSGTEANELAMLMARLYSGNLSMVALRNAYHGGSAGTIGLTGLQTWKYPIPQGEIHHVMNPDPYRGTFGSDAAAYAKEVEEHITYGSSGRVAGFIAETFQGVGGAVELAPGYLKLAYDIVRKAGGVCIADEVQSGFGRTGSHYWGFQTQGVIPDIVTMAKVISYSDMQACPFRHLGKKTIFPDSNVPFLLFPMFQGIGNGLPLGAVVTTPEIASVLSQKIQFNTFGGNPVCSAGGLAVLKVLDKEKRQAHCADVGAHLVERLKSLQEKHEIIGDVRGRGLMLGVELVTDRKEKTPAKAETTELFEKLKDLGILVGKGGLHGNVFRIKPPMCFSKDDADFLVDAMDYAMSGL</sequence>
<dbReference type="InterPro" id="IPR005814">
    <property type="entry name" value="Aminotrans_3"/>
</dbReference>
<reference evidence="12" key="1">
    <citation type="journal article" date="2012" name="Nat. Biotechnol.">
        <title>Reference genome sequence of the model plant Setaria.</title>
        <authorList>
            <person name="Bennetzen J.L."/>
            <person name="Schmutz J."/>
            <person name="Wang H."/>
            <person name="Percifield R."/>
            <person name="Hawkins J."/>
            <person name="Pontaroli A.C."/>
            <person name="Estep M."/>
            <person name="Feng L."/>
            <person name="Vaughn J.N."/>
            <person name="Grimwood J."/>
            <person name="Jenkins J."/>
            <person name="Barry K."/>
            <person name="Lindquist E."/>
            <person name="Hellsten U."/>
            <person name="Deshpande S."/>
            <person name="Wang X."/>
            <person name="Wu X."/>
            <person name="Mitros T."/>
            <person name="Triplett J."/>
            <person name="Yang X."/>
            <person name="Ye C.Y."/>
            <person name="Mauro-Herrera M."/>
            <person name="Wang L."/>
            <person name="Li P."/>
            <person name="Sharma M."/>
            <person name="Sharma R."/>
            <person name="Ronald P.C."/>
            <person name="Panaud O."/>
            <person name="Kellogg E.A."/>
            <person name="Brutnell T.P."/>
            <person name="Doust A.N."/>
            <person name="Tuskan G.A."/>
            <person name="Rokhsar D."/>
            <person name="Devos K.M."/>
        </authorList>
    </citation>
    <scope>NUCLEOTIDE SEQUENCE [LARGE SCALE GENOMIC DNA]</scope>
    <source>
        <strain evidence="12">cv. Yugu1</strain>
    </source>
</reference>
<dbReference type="Gene3D" id="3.40.640.10">
    <property type="entry name" value="Type I PLP-dependent aspartate aminotransferase-like (Major domain)"/>
    <property type="match status" value="1"/>
</dbReference>
<evidence type="ECO:0000256" key="5">
    <source>
        <dbReference type="ARBA" id="ARBA00013049"/>
    </source>
</evidence>
<comment type="cofactor">
    <cofactor evidence="1">
        <name>pyridoxal 5'-phosphate</name>
        <dbReference type="ChEBI" id="CHEBI:597326"/>
    </cofactor>
</comment>
<evidence type="ECO:0000256" key="9">
    <source>
        <dbReference type="RuleBase" id="RU003560"/>
    </source>
</evidence>
<gene>
    <name evidence="11" type="primary">LOC101763794</name>
</gene>
<dbReference type="SUPFAM" id="SSF53383">
    <property type="entry name" value="PLP-dependent transferases"/>
    <property type="match status" value="1"/>
</dbReference>
<dbReference type="GO" id="GO:0019481">
    <property type="term" value="P:L-alanine catabolic process, by transamination"/>
    <property type="evidence" value="ECO:0000318"/>
    <property type="project" value="GO_Central"/>
</dbReference>
<dbReference type="PIRSF" id="PIRSF000521">
    <property type="entry name" value="Transaminase_4ab_Lys_Orn"/>
    <property type="match status" value="1"/>
</dbReference>
<dbReference type="GO" id="GO:0005739">
    <property type="term" value="C:mitochondrion"/>
    <property type="evidence" value="ECO:0000318"/>
    <property type="project" value="GO_Central"/>
</dbReference>
<dbReference type="GO" id="GO:0030170">
    <property type="term" value="F:pyridoxal phosphate binding"/>
    <property type="evidence" value="ECO:0007669"/>
    <property type="project" value="InterPro"/>
</dbReference>
<protein>
    <recommendedName>
        <fullName evidence="5">alanine--glyoxylate transaminase</fullName>
        <ecNumber evidence="5">2.6.1.44</ecNumber>
    </recommendedName>
</protein>
<dbReference type="EnsemblPlants" id="KQK92360">
    <property type="protein sequence ID" value="KQK92360"/>
    <property type="gene ID" value="SETIT_035263mg"/>
</dbReference>
<evidence type="ECO:0000256" key="10">
    <source>
        <dbReference type="SAM" id="MobiDB-lite"/>
    </source>
</evidence>
<feature type="region of interest" description="Disordered" evidence="10">
    <location>
        <begin position="24"/>
        <end position="44"/>
    </location>
</feature>
<keyword evidence="12" id="KW-1185">Reference proteome</keyword>
<dbReference type="AlphaFoldDB" id="K4A8Q7"/>
<evidence type="ECO:0000256" key="2">
    <source>
        <dbReference type="ARBA" id="ARBA00004173"/>
    </source>
</evidence>
<dbReference type="STRING" id="4555.K4A8Q7"/>
<dbReference type="Proteomes" id="UP000004995">
    <property type="component" value="Unassembled WGS sequence"/>
</dbReference>
<name>K4A8Q7_SETIT</name>
<dbReference type="Gramene" id="KQK92360">
    <property type="protein sequence ID" value="KQK92360"/>
    <property type="gene ID" value="SETIT_035263mg"/>
</dbReference>
<keyword evidence="6" id="KW-0032">Aminotransferase</keyword>
<evidence type="ECO:0000256" key="3">
    <source>
        <dbReference type="ARBA" id="ARBA00008954"/>
    </source>
</evidence>
<reference evidence="11" key="2">
    <citation type="submission" date="2018-08" db="UniProtKB">
        <authorList>
            <consortium name="EnsemblPlants"/>
        </authorList>
    </citation>
    <scope>IDENTIFICATION</scope>
    <source>
        <strain evidence="11">Yugu1</strain>
    </source>
</reference>
<accession>K4A8Q7</accession>
<evidence type="ECO:0000313" key="12">
    <source>
        <dbReference type="Proteomes" id="UP000004995"/>
    </source>
</evidence>
<dbReference type="EMBL" id="AGNK02006112">
    <property type="status" value="NOT_ANNOTATED_CDS"/>
    <property type="molecule type" value="Genomic_DNA"/>
</dbReference>
<evidence type="ECO:0000256" key="7">
    <source>
        <dbReference type="ARBA" id="ARBA00022679"/>
    </source>
</evidence>
<dbReference type="Gene3D" id="3.90.1150.10">
    <property type="entry name" value="Aspartate Aminotransferase, domain 1"/>
    <property type="match status" value="2"/>
</dbReference>
<dbReference type="EC" id="2.6.1.44" evidence="5"/>
<keyword evidence="8 9" id="KW-0663">Pyridoxal phosphate</keyword>
<dbReference type="OMA" id="GAIETMK"/>
<evidence type="ECO:0000256" key="8">
    <source>
        <dbReference type="ARBA" id="ARBA00022898"/>
    </source>
</evidence>
<dbReference type="InParanoid" id="K4A8Q7"/>
<dbReference type="eggNOG" id="KOG1404">
    <property type="taxonomic scope" value="Eukaryota"/>
</dbReference>
<evidence type="ECO:0000313" key="11">
    <source>
        <dbReference type="EnsemblPlants" id="KQK92360"/>
    </source>
</evidence>
<comment type="similarity">
    <text evidence="3 9">Belongs to the class-III pyridoxal-phosphate-dependent aminotransferase family.</text>
</comment>
<dbReference type="InterPro" id="IPR015424">
    <property type="entry name" value="PyrdxlP-dep_Trfase"/>
</dbReference>
<evidence type="ECO:0000256" key="1">
    <source>
        <dbReference type="ARBA" id="ARBA00001933"/>
    </source>
</evidence>